<dbReference type="InterPro" id="IPR050072">
    <property type="entry name" value="Peptidase_M20A"/>
</dbReference>
<feature type="domain" description="Peptidase M20 dimerisation" evidence="3">
    <location>
        <begin position="186"/>
        <end position="288"/>
    </location>
</feature>
<comment type="caution">
    <text evidence="4">The sequence shown here is derived from an EMBL/GenBank/DDBJ whole genome shotgun (WGS) entry which is preliminary data.</text>
</comment>
<dbReference type="PIRSF" id="PIRSF037238">
    <property type="entry name" value="Carboxypeptidase_G2"/>
    <property type="match status" value="1"/>
</dbReference>
<keyword evidence="4" id="KW-0121">Carboxypeptidase</keyword>
<dbReference type="Pfam" id="PF01546">
    <property type="entry name" value="Peptidase_M20"/>
    <property type="match status" value="1"/>
</dbReference>
<proteinExistence type="predicted"/>
<gene>
    <name evidence="4" type="ORF">J2Z43_001088</name>
</gene>
<dbReference type="Pfam" id="PF07687">
    <property type="entry name" value="M20_dimer"/>
    <property type="match status" value="1"/>
</dbReference>
<evidence type="ECO:0000256" key="2">
    <source>
        <dbReference type="ARBA" id="ARBA00022801"/>
    </source>
</evidence>
<dbReference type="InterPro" id="IPR017150">
    <property type="entry name" value="Pept_M20_glutamate_carboxypep"/>
</dbReference>
<dbReference type="EC" id="3.4.17.11" evidence="4"/>
<dbReference type="Gene3D" id="3.40.630.10">
    <property type="entry name" value="Zn peptidases"/>
    <property type="match status" value="1"/>
</dbReference>
<keyword evidence="5" id="KW-1185">Reference proteome</keyword>
<dbReference type="GO" id="GO:0004180">
    <property type="term" value="F:carboxypeptidase activity"/>
    <property type="evidence" value="ECO:0007669"/>
    <property type="project" value="UniProtKB-KW"/>
</dbReference>
<dbReference type="Gene3D" id="3.30.70.360">
    <property type="match status" value="1"/>
</dbReference>
<dbReference type="SUPFAM" id="SSF55031">
    <property type="entry name" value="Bacterial exopeptidase dimerisation domain"/>
    <property type="match status" value="1"/>
</dbReference>
<evidence type="ECO:0000256" key="1">
    <source>
        <dbReference type="ARBA" id="ARBA00022723"/>
    </source>
</evidence>
<name>A0ABS4E9W0_9FIRM</name>
<accession>A0ABS4E9W0</accession>
<dbReference type="Proteomes" id="UP000767291">
    <property type="component" value="Unassembled WGS sequence"/>
</dbReference>
<dbReference type="PANTHER" id="PTHR43808:SF9">
    <property type="entry name" value="BLL0789 PROTEIN"/>
    <property type="match status" value="1"/>
</dbReference>
<evidence type="ECO:0000259" key="3">
    <source>
        <dbReference type="Pfam" id="PF07687"/>
    </source>
</evidence>
<sequence length="390" mass="42788">MNNYLNEINGFIDSKKDEIIDLWKEIVNLESFTADKQSVNVVANRLKTEFVKEGFDVELIDVGPNGNTLVATLGLDRGKEPVIFSGHMDTVFKNGTFGENPFRIEGDKAYGPGALDMKGGIVIALYVIKALNSIGYDERPLKVILSGDEESGHEGSTGEKALLDAAKGGYCAFNMETALVDNSLCTGRKGRIGCVVEIEGVETHAGNDFAGGRNAIEEMAHKILEIQKLTNLDEGITASVSVISGGRIPNAIPKDCKIDVDIRFDKVEDMDSIKQKVNDICTKTYVDGTTTKVRYIAQLMAFETTENVMKFYDFVNEVCEENGFEKFGSKILGGSSDASYLTIANVPTICAFGVQGQWNHTAREYALVDSMFERAKIISTIVLNLDKFKY</sequence>
<dbReference type="InterPro" id="IPR036264">
    <property type="entry name" value="Bact_exopeptidase_dim_dom"/>
</dbReference>
<keyword evidence="2 4" id="KW-0378">Hydrolase</keyword>
<dbReference type="PANTHER" id="PTHR43808">
    <property type="entry name" value="ACETYLORNITHINE DEACETYLASE"/>
    <property type="match status" value="1"/>
</dbReference>
<dbReference type="CDD" id="cd03885">
    <property type="entry name" value="M20_CPDG2"/>
    <property type="match status" value="1"/>
</dbReference>
<keyword evidence="4" id="KW-0645">Protease</keyword>
<keyword evidence="1" id="KW-0479">Metal-binding</keyword>
<evidence type="ECO:0000313" key="5">
    <source>
        <dbReference type="Proteomes" id="UP000767291"/>
    </source>
</evidence>
<organism evidence="4 5">
    <name type="scientific">Metaclostridioides mangenotii</name>
    <dbReference type="NCBI Taxonomy" id="1540"/>
    <lineage>
        <taxon>Bacteria</taxon>
        <taxon>Bacillati</taxon>
        <taxon>Bacillota</taxon>
        <taxon>Clostridia</taxon>
        <taxon>Peptostreptococcales</taxon>
        <taxon>Peptostreptococcaceae</taxon>
        <taxon>Metaclostridioides</taxon>
    </lineage>
</organism>
<reference evidence="4 5" key="1">
    <citation type="submission" date="2021-03" db="EMBL/GenBank/DDBJ databases">
        <title>Genomic Encyclopedia of Type Strains, Phase IV (KMG-IV): sequencing the most valuable type-strain genomes for metagenomic binning, comparative biology and taxonomic classification.</title>
        <authorList>
            <person name="Goeker M."/>
        </authorList>
    </citation>
    <scope>NUCLEOTIDE SEQUENCE [LARGE SCALE GENOMIC DNA]</scope>
    <source>
        <strain evidence="4 5">DSM 1289</strain>
    </source>
</reference>
<protein>
    <submittedName>
        <fullName evidence="4">Glutamate carboxypeptidase</fullName>
        <ecNumber evidence="4">3.4.17.11</ecNumber>
    </submittedName>
</protein>
<dbReference type="SUPFAM" id="SSF53187">
    <property type="entry name" value="Zn-dependent exopeptidases"/>
    <property type="match status" value="1"/>
</dbReference>
<evidence type="ECO:0000313" key="4">
    <source>
        <dbReference type="EMBL" id="MBP1854698.1"/>
    </source>
</evidence>
<dbReference type="InterPro" id="IPR002933">
    <property type="entry name" value="Peptidase_M20"/>
</dbReference>
<dbReference type="InterPro" id="IPR011650">
    <property type="entry name" value="Peptidase_M20_dimer"/>
</dbReference>
<dbReference type="EMBL" id="JAGGJX010000001">
    <property type="protein sequence ID" value="MBP1854698.1"/>
    <property type="molecule type" value="Genomic_DNA"/>
</dbReference>